<evidence type="ECO:0000313" key="16">
    <source>
        <dbReference type="WormBase" id="R13D11.4a"/>
    </source>
</evidence>
<dbReference type="GO" id="GO:0008080">
    <property type="term" value="F:N-acetyltransferase activity"/>
    <property type="evidence" value="ECO:0000318"/>
    <property type="project" value="GO_Central"/>
</dbReference>
<protein>
    <recommendedName>
        <fullName evidence="4">aralkylamine N-acetyltransferase</fullName>
        <ecNumber evidence="4">2.3.1.87</ecNumber>
    </recommendedName>
</protein>
<dbReference type="PaxDb" id="6239-R13D11.4"/>
<keyword evidence="15" id="KW-1185">Reference proteome</keyword>
<evidence type="ECO:0000313" key="14">
    <source>
        <dbReference type="EMBL" id="CCD71091.1"/>
    </source>
</evidence>
<comment type="catalytic activity">
    <reaction evidence="10">
        <text>serotonin + hexadecanoyl-CoA = N-hexadecanoyl-serotonin + CoA + H(+)</text>
        <dbReference type="Rhea" id="RHEA:51384"/>
        <dbReference type="ChEBI" id="CHEBI:15378"/>
        <dbReference type="ChEBI" id="CHEBI:57287"/>
        <dbReference type="ChEBI" id="CHEBI:57379"/>
        <dbReference type="ChEBI" id="CHEBI:134059"/>
        <dbReference type="ChEBI" id="CHEBI:350546"/>
    </reaction>
    <physiologicalReaction direction="left-to-right" evidence="10">
        <dbReference type="Rhea" id="RHEA:51385"/>
    </physiologicalReaction>
</comment>
<evidence type="ECO:0000313" key="15">
    <source>
        <dbReference type="Proteomes" id="UP000001940"/>
    </source>
</evidence>
<dbReference type="WormBase" id="R13D11.4a">
    <property type="protein sequence ID" value="CE45862"/>
    <property type="gene ID" value="WBGene00020058"/>
</dbReference>
<keyword evidence="17" id="KW-1267">Proteomics identification</keyword>
<comment type="catalytic activity">
    <reaction evidence="6">
        <text>serotonin + octadecanoyl-CoA = N-octadecanoyl-serotonin + CoA + H(+)</text>
        <dbReference type="Rhea" id="RHEA:51400"/>
        <dbReference type="ChEBI" id="CHEBI:15378"/>
        <dbReference type="ChEBI" id="CHEBI:57287"/>
        <dbReference type="ChEBI" id="CHEBI:57394"/>
        <dbReference type="ChEBI" id="CHEBI:134065"/>
        <dbReference type="ChEBI" id="CHEBI:350546"/>
    </reaction>
    <physiologicalReaction direction="left-to-right" evidence="6">
        <dbReference type="Rhea" id="RHEA:51401"/>
    </physiologicalReaction>
</comment>
<dbReference type="CTD" id="187863"/>
<dbReference type="SMR" id="F0IWS9"/>
<evidence type="ECO:0000256" key="3">
    <source>
        <dbReference type="ARBA" id="ARBA00038182"/>
    </source>
</evidence>
<evidence type="ECO:0000256" key="6">
    <source>
        <dbReference type="ARBA" id="ARBA00050849"/>
    </source>
</evidence>
<dbReference type="PhylomeDB" id="F0IWS9"/>
<dbReference type="InterPro" id="IPR016181">
    <property type="entry name" value="Acyl_CoA_acyltransferase"/>
</dbReference>
<evidence type="ECO:0000259" key="13">
    <source>
        <dbReference type="Pfam" id="PF00583"/>
    </source>
</evidence>
<evidence type="ECO:0000256" key="2">
    <source>
        <dbReference type="ARBA" id="ARBA00037926"/>
    </source>
</evidence>
<comment type="catalytic activity">
    <reaction evidence="5">
        <text>dopamine + (9Z)-octadecenoyl-CoA = N-(9Z-octadecanoyl)-dopamine + CoA + H(+)</text>
        <dbReference type="Rhea" id="RHEA:51380"/>
        <dbReference type="ChEBI" id="CHEBI:15378"/>
        <dbReference type="ChEBI" id="CHEBI:31883"/>
        <dbReference type="ChEBI" id="CHEBI:57287"/>
        <dbReference type="ChEBI" id="CHEBI:57387"/>
        <dbReference type="ChEBI" id="CHEBI:59905"/>
    </reaction>
    <physiologicalReaction direction="left-to-right" evidence="5">
        <dbReference type="Rhea" id="RHEA:51381"/>
    </physiologicalReaction>
</comment>
<comment type="similarity">
    <text evidence="3">Belongs to the acetyltransferase family. AANAT subfamily.</text>
</comment>
<dbReference type="FunCoup" id="F0IWS9">
    <property type="interactions" value="4"/>
</dbReference>
<evidence type="ECO:0000256" key="9">
    <source>
        <dbReference type="ARBA" id="ARBA00051823"/>
    </source>
</evidence>
<keyword evidence="1" id="KW-0808">Transferase</keyword>
<accession>F0IWS9</accession>
<dbReference type="Pfam" id="PF00583">
    <property type="entry name" value="Acetyltransf_1"/>
    <property type="match status" value="1"/>
</dbReference>
<dbReference type="eggNOG" id="ENOG502SFIM">
    <property type="taxonomic scope" value="Eukaryota"/>
</dbReference>
<reference evidence="14 15" key="1">
    <citation type="journal article" date="1998" name="Science">
        <title>Genome sequence of the nematode C. elegans: a platform for investigating biology.</title>
        <authorList>
            <consortium name="The C. elegans sequencing consortium"/>
            <person name="Sulson J.E."/>
            <person name="Waterston R."/>
        </authorList>
    </citation>
    <scope>NUCLEOTIDE SEQUENCE [LARGE SCALE GENOMIC DNA]</scope>
    <source>
        <strain evidence="14 15">Bristol N2</strain>
    </source>
</reference>
<dbReference type="Gene3D" id="3.40.630.30">
    <property type="match status" value="1"/>
</dbReference>
<comment type="catalytic activity">
    <reaction evidence="9">
        <text>serotonin + (9Z)-octadecenoyl-CoA = N-(9Z-octadecenoyl)-serotonin + CoA + H(+)</text>
        <dbReference type="Rhea" id="RHEA:51392"/>
        <dbReference type="ChEBI" id="CHEBI:15378"/>
        <dbReference type="ChEBI" id="CHEBI:57287"/>
        <dbReference type="ChEBI" id="CHEBI:57387"/>
        <dbReference type="ChEBI" id="CHEBI:134064"/>
        <dbReference type="ChEBI" id="CHEBI:350546"/>
    </reaction>
    <physiologicalReaction direction="left-to-right" evidence="9">
        <dbReference type="Rhea" id="RHEA:51393"/>
    </physiologicalReaction>
</comment>
<dbReference type="ExpressionAtlas" id="F0IWS9">
    <property type="expression patterns" value="baseline and differential"/>
</dbReference>
<dbReference type="PANTHER" id="PTHR20905">
    <property type="entry name" value="N-ACETYLTRANSFERASE-RELATED"/>
    <property type="match status" value="1"/>
</dbReference>
<dbReference type="Bgee" id="WBGene00020058">
    <property type="expression patterns" value="Expressed in larva and 3 other cell types or tissues"/>
</dbReference>
<comment type="catalytic activity">
    <reaction evidence="7">
        <text>serotonin + (5Z,8Z,11Z,14Z)-eicosatetraenoyl-CoA = N-[(5Z,8Z,11Z,14Z)-eicosatetraenoyl]-serotonin + CoA + H(+)</text>
        <dbReference type="Rhea" id="RHEA:51396"/>
        <dbReference type="ChEBI" id="CHEBI:15378"/>
        <dbReference type="ChEBI" id="CHEBI:57287"/>
        <dbReference type="ChEBI" id="CHEBI:57368"/>
        <dbReference type="ChEBI" id="CHEBI:132255"/>
        <dbReference type="ChEBI" id="CHEBI:350546"/>
    </reaction>
    <physiologicalReaction direction="left-to-right" evidence="7">
        <dbReference type="Rhea" id="RHEA:51397"/>
    </physiologicalReaction>
</comment>
<evidence type="ECO:0000256" key="7">
    <source>
        <dbReference type="ARBA" id="ARBA00051284"/>
    </source>
</evidence>
<organism evidence="14 15">
    <name type="scientific">Caenorhabditis elegans</name>
    <dbReference type="NCBI Taxonomy" id="6239"/>
    <lineage>
        <taxon>Eukaryota</taxon>
        <taxon>Metazoa</taxon>
        <taxon>Ecdysozoa</taxon>
        <taxon>Nematoda</taxon>
        <taxon>Chromadorea</taxon>
        <taxon>Rhabditida</taxon>
        <taxon>Rhabditina</taxon>
        <taxon>Rhabditomorpha</taxon>
        <taxon>Rhabditoidea</taxon>
        <taxon>Rhabditidae</taxon>
        <taxon>Peloderinae</taxon>
        <taxon>Caenorhabditis</taxon>
    </lineage>
</organism>
<proteinExistence type="evidence at protein level"/>
<comment type="catalytic activity">
    <reaction evidence="8">
        <text>dopamine + acetyl-CoA = N-acetyldopamine + CoA + H(+)</text>
        <dbReference type="Rhea" id="RHEA:51388"/>
        <dbReference type="ChEBI" id="CHEBI:15378"/>
        <dbReference type="ChEBI" id="CHEBI:57287"/>
        <dbReference type="ChEBI" id="CHEBI:57288"/>
        <dbReference type="ChEBI" id="CHEBI:59905"/>
        <dbReference type="ChEBI" id="CHEBI:125678"/>
    </reaction>
    <physiologicalReaction direction="left-to-right" evidence="8">
        <dbReference type="Rhea" id="RHEA:51389"/>
    </physiologicalReaction>
</comment>
<dbReference type="PeptideAtlas" id="F0IWS9"/>
<dbReference type="InterPro" id="IPR000182">
    <property type="entry name" value="GNAT_dom"/>
</dbReference>
<comment type="catalytic activity">
    <reaction evidence="12">
        <text>serotonin + acetyl-CoA = N-acetylserotonin + CoA + H(+)</text>
        <dbReference type="Rhea" id="RHEA:25217"/>
        <dbReference type="ChEBI" id="CHEBI:15378"/>
        <dbReference type="ChEBI" id="CHEBI:17697"/>
        <dbReference type="ChEBI" id="CHEBI:57287"/>
        <dbReference type="ChEBI" id="CHEBI:57288"/>
        <dbReference type="ChEBI" id="CHEBI:350546"/>
        <dbReference type="EC" id="2.3.1.87"/>
    </reaction>
    <physiologicalReaction direction="left-to-right" evidence="12">
        <dbReference type="Rhea" id="RHEA:25218"/>
    </physiologicalReaction>
</comment>
<dbReference type="STRING" id="6239.R13D11.4a.1"/>
<evidence type="ECO:0000256" key="10">
    <source>
        <dbReference type="ARBA" id="ARBA00052178"/>
    </source>
</evidence>
<dbReference type="CDD" id="cd04301">
    <property type="entry name" value="NAT_SF"/>
    <property type="match status" value="1"/>
</dbReference>
<evidence type="ECO:0000256" key="5">
    <source>
        <dbReference type="ARBA" id="ARBA00050189"/>
    </source>
</evidence>
<dbReference type="PANTHER" id="PTHR20905:SF30">
    <property type="entry name" value="N-ACETYLTRANSFERASE DOMAIN-CONTAINING PROTEIN"/>
    <property type="match status" value="1"/>
</dbReference>
<evidence type="ECO:0000256" key="8">
    <source>
        <dbReference type="ARBA" id="ARBA00051711"/>
    </source>
</evidence>
<dbReference type="GeneID" id="187863"/>
<feature type="domain" description="N-acetyltransferase" evidence="13">
    <location>
        <begin position="97"/>
        <end position="176"/>
    </location>
</feature>
<evidence type="ECO:0007829" key="17">
    <source>
        <dbReference type="PeptideAtlas" id="F0IWS9"/>
    </source>
</evidence>
<dbReference type="AlphaFoldDB" id="F0IWS9"/>
<gene>
    <name evidence="14" type="ORF">CELE_R13D11.4</name>
    <name evidence="14 16" type="ORF">R13D11.4</name>
</gene>
<comment type="pathway">
    <text evidence="2">Aromatic compound metabolism; melatonin biosynthesis; melatonin from serotonin: step 1/2.</text>
</comment>
<comment type="catalytic activity">
    <reaction evidence="11">
        <text>dopamine + hexadecanoyl-CoA = N-hexadecanoyl-dopamine + CoA + H(+)</text>
        <dbReference type="Rhea" id="RHEA:51376"/>
        <dbReference type="ChEBI" id="CHEBI:15378"/>
        <dbReference type="ChEBI" id="CHEBI:57287"/>
        <dbReference type="ChEBI" id="CHEBI:57379"/>
        <dbReference type="ChEBI" id="CHEBI:59905"/>
        <dbReference type="ChEBI" id="CHEBI:134058"/>
    </reaction>
    <physiologicalReaction direction="left-to-right" evidence="11">
        <dbReference type="Rhea" id="RHEA:51377"/>
    </physiologicalReaction>
</comment>
<dbReference type="FunFam" id="3.40.630.30:FF:000046">
    <property type="entry name" value="Dopamine N-acetyltransferase"/>
    <property type="match status" value="1"/>
</dbReference>
<dbReference type="GO" id="GO:0004059">
    <property type="term" value="F:aralkylamine N-acetyltransferase activity"/>
    <property type="evidence" value="ECO:0007669"/>
    <property type="project" value="UniProtKB-EC"/>
</dbReference>
<dbReference type="OMA" id="CDYVATV"/>
<dbReference type="EMBL" id="BX284605">
    <property type="protein sequence ID" value="CCD71091.1"/>
    <property type="molecule type" value="Genomic_DNA"/>
</dbReference>
<dbReference type="HOGENOM" id="CLU_106870_1_0_1"/>
<dbReference type="OrthoDB" id="41532at2759"/>
<name>F0IWS9_CAEEL</name>
<dbReference type="EC" id="2.3.1.87" evidence="4"/>
<dbReference type="AGR" id="WB:WBGene00020058"/>
<dbReference type="InParanoid" id="F0IWS9"/>
<dbReference type="RefSeq" id="NP_503329.2">
    <property type="nucleotide sequence ID" value="NM_070928.2"/>
</dbReference>
<sequence length="227" mass="25875">MSEDNYEFVQLTNENSSELSEFLMSHFLLEEPMNRAIGMSRENFQPFVDKLFERTLNIPFSFALVEKDSRKFAACAMSSLWINEKNDVAHKDTENHGDEFTFGNPERKDIAAVGKILTELHGKFFEICLDVEQALHLEILSVAKEHQRRGLASRLMAKMEDPAKMREFKCSKIASEISSLANQCLMKKRGYTALTETLFASECDESGRPLIVTDDGTDRVVLVCKDF</sequence>
<dbReference type="SUPFAM" id="SSF55729">
    <property type="entry name" value="Acyl-CoA N-acyltransferases (Nat)"/>
    <property type="match status" value="1"/>
</dbReference>
<evidence type="ECO:0000256" key="12">
    <source>
        <dbReference type="ARBA" id="ARBA00052491"/>
    </source>
</evidence>
<evidence type="ECO:0000256" key="11">
    <source>
        <dbReference type="ARBA" id="ARBA00052335"/>
    </source>
</evidence>
<dbReference type="Proteomes" id="UP000001940">
    <property type="component" value="Chromosome V"/>
</dbReference>
<evidence type="ECO:0000256" key="4">
    <source>
        <dbReference type="ARBA" id="ARBA00039114"/>
    </source>
</evidence>
<evidence type="ECO:0000256" key="1">
    <source>
        <dbReference type="ARBA" id="ARBA00022679"/>
    </source>
</evidence>